<proteinExistence type="predicted"/>
<dbReference type="Gene3D" id="3.30.360.10">
    <property type="entry name" value="Dihydrodipicolinate Reductase, domain 2"/>
    <property type="match status" value="1"/>
</dbReference>
<comment type="caution">
    <text evidence="3">The sequence shown here is derived from an EMBL/GenBank/DDBJ whole genome shotgun (WGS) entry which is preliminary data.</text>
</comment>
<evidence type="ECO:0000259" key="2">
    <source>
        <dbReference type="Pfam" id="PF21390"/>
    </source>
</evidence>
<dbReference type="InterPro" id="IPR000683">
    <property type="entry name" value="Gfo/Idh/MocA-like_OxRdtase_N"/>
</dbReference>
<dbReference type="PANTHER" id="PTHR43377:SF1">
    <property type="entry name" value="BILIVERDIN REDUCTASE A"/>
    <property type="match status" value="1"/>
</dbReference>
<dbReference type="NCBIfam" id="TIGR01761">
    <property type="entry name" value="thiaz-red"/>
    <property type="match status" value="1"/>
</dbReference>
<dbReference type="InterPro" id="IPR036291">
    <property type="entry name" value="NAD(P)-bd_dom_sf"/>
</dbReference>
<dbReference type="InterPro" id="IPR051450">
    <property type="entry name" value="Gfo/Idh/MocA_Oxidoreductases"/>
</dbReference>
<dbReference type="RefSeq" id="WP_345670042.1">
    <property type="nucleotide sequence ID" value="NZ_BAABKC010000067.1"/>
</dbReference>
<dbReference type="PANTHER" id="PTHR43377">
    <property type="entry name" value="BILIVERDIN REDUCTASE A"/>
    <property type="match status" value="1"/>
</dbReference>
<evidence type="ECO:0008006" key="5">
    <source>
        <dbReference type="Google" id="ProtNLM"/>
    </source>
</evidence>
<reference evidence="4" key="1">
    <citation type="journal article" date="2019" name="Int. J. Syst. Evol. Microbiol.">
        <title>The Global Catalogue of Microorganisms (GCM) 10K type strain sequencing project: providing services to taxonomists for standard genome sequencing and annotation.</title>
        <authorList>
            <consortium name="The Broad Institute Genomics Platform"/>
            <consortium name="The Broad Institute Genome Sequencing Center for Infectious Disease"/>
            <person name="Wu L."/>
            <person name="Ma J."/>
        </authorList>
    </citation>
    <scope>NUCLEOTIDE SEQUENCE [LARGE SCALE GENOMIC DNA]</scope>
    <source>
        <strain evidence="4">JCM 18410</strain>
    </source>
</reference>
<dbReference type="Proteomes" id="UP001500124">
    <property type="component" value="Unassembled WGS sequence"/>
</dbReference>
<organism evidence="3 4">
    <name type="scientific">Streptomyces similanensis</name>
    <dbReference type="NCBI Taxonomy" id="1274988"/>
    <lineage>
        <taxon>Bacteria</taxon>
        <taxon>Bacillati</taxon>
        <taxon>Actinomycetota</taxon>
        <taxon>Actinomycetes</taxon>
        <taxon>Kitasatosporales</taxon>
        <taxon>Streptomycetaceae</taxon>
        <taxon>Streptomyces</taxon>
    </lineage>
</organism>
<dbReference type="SUPFAM" id="SSF51735">
    <property type="entry name" value="NAD(P)-binding Rossmann-fold domains"/>
    <property type="match status" value="1"/>
</dbReference>
<dbReference type="InterPro" id="IPR048655">
    <property type="entry name" value="Irp3-like_C"/>
</dbReference>
<dbReference type="EMBL" id="BAABKC010000067">
    <property type="protein sequence ID" value="GAA5065177.1"/>
    <property type="molecule type" value="Genomic_DNA"/>
</dbReference>
<dbReference type="Gene3D" id="3.40.50.720">
    <property type="entry name" value="NAD(P)-binding Rossmann-like Domain"/>
    <property type="match status" value="1"/>
</dbReference>
<sequence length="385" mass="40625">MSRTGRPLRVVVAGTGFGRVYLDAVRGDPDGFTLTGILAKGSDYSRRSAERLGVPLYTNVEKLPEDTEVVCVVVCSGATGGPGSDITRAALRRGMHVLQEHPVHAGELADNLRAARDGDAAYAVGTLYPDLAPVRAFLAAAEVLRAEGPVRFIDAACNSQVAYPLLDVLGRAAGTLRPWGFRAQPEPDPQLAGLAGGVQPFRTLHALVGGAPVTLRVQNQVHPDDPDNHSHLLHRITLGTDAGVLSLADTHGPVLWNPRLHAPRDATGRLVLAGPGTERLAEPSTTQLHPAAESYHQVFAHLWPQAVLAALHRLRDAAADPALRPAAGQWALSVSRCWADLTAQLGMPELITTPEPPVVPRGDLWAAAAGAVAPPPTDLAEGPSR</sequence>
<name>A0ABP9KSX5_9ACTN</name>
<feature type="domain" description="Thiazolinyl imine reductase-like C-terminal" evidence="2">
    <location>
        <begin position="152"/>
        <end position="256"/>
    </location>
</feature>
<evidence type="ECO:0000313" key="3">
    <source>
        <dbReference type="EMBL" id="GAA5065177.1"/>
    </source>
</evidence>
<dbReference type="InterPro" id="IPR010091">
    <property type="entry name" value="Thiazolinyl_imide_reductase"/>
</dbReference>
<evidence type="ECO:0000313" key="4">
    <source>
        <dbReference type="Proteomes" id="UP001500124"/>
    </source>
</evidence>
<keyword evidence="4" id="KW-1185">Reference proteome</keyword>
<accession>A0ABP9KSX5</accession>
<evidence type="ECO:0000259" key="1">
    <source>
        <dbReference type="Pfam" id="PF01408"/>
    </source>
</evidence>
<protein>
    <recommendedName>
        <fullName evidence="5">Thiazolinyl imide reductase</fullName>
    </recommendedName>
</protein>
<dbReference type="Pfam" id="PF01408">
    <property type="entry name" value="GFO_IDH_MocA"/>
    <property type="match status" value="1"/>
</dbReference>
<dbReference type="Pfam" id="PF21390">
    <property type="entry name" value="Irp3-like_C"/>
    <property type="match status" value="1"/>
</dbReference>
<gene>
    <name evidence="3" type="ORF">GCM10023336_45840</name>
</gene>
<feature type="domain" description="Gfo/Idh/MocA-like oxidoreductase N-terminal" evidence="1">
    <location>
        <begin position="8"/>
        <end position="125"/>
    </location>
</feature>